<evidence type="ECO:0000313" key="2">
    <source>
        <dbReference type="EMBL" id="KKT90115.1"/>
    </source>
</evidence>
<keyword evidence="1" id="KW-0472">Membrane</keyword>
<dbReference type="EMBL" id="LCKD01000006">
    <property type="protein sequence ID" value="KKT90115.1"/>
    <property type="molecule type" value="Genomic_DNA"/>
</dbReference>
<proteinExistence type="predicted"/>
<keyword evidence="1" id="KW-1133">Transmembrane helix</keyword>
<accession>A0A0G1L338</accession>
<organism evidence="2 3">
    <name type="scientific">Candidatus Yanofskybacteria bacterium GW2011_GWB1_45_11</name>
    <dbReference type="NCBI Taxonomy" id="1619026"/>
    <lineage>
        <taxon>Bacteria</taxon>
        <taxon>Candidatus Yanofskyibacteriota</taxon>
    </lineage>
</organism>
<gene>
    <name evidence="2" type="ORF">UW90_C0006G0015</name>
</gene>
<keyword evidence="1" id="KW-0812">Transmembrane</keyword>
<feature type="transmembrane region" description="Helical" evidence="1">
    <location>
        <begin position="143"/>
        <end position="162"/>
    </location>
</feature>
<evidence type="ECO:0000256" key="1">
    <source>
        <dbReference type="SAM" id="Phobius"/>
    </source>
</evidence>
<evidence type="ECO:0000313" key="3">
    <source>
        <dbReference type="Proteomes" id="UP000034368"/>
    </source>
</evidence>
<reference evidence="2 3" key="1">
    <citation type="journal article" date="2015" name="Nature">
        <title>rRNA introns, odd ribosomes, and small enigmatic genomes across a large radiation of phyla.</title>
        <authorList>
            <person name="Brown C.T."/>
            <person name="Hug L.A."/>
            <person name="Thomas B.C."/>
            <person name="Sharon I."/>
            <person name="Castelle C.J."/>
            <person name="Singh A."/>
            <person name="Wilkins M.J."/>
            <person name="Williams K.H."/>
            <person name="Banfield J.F."/>
        </authorList>
    </citation>
    <scope>NUCLEOTIDE SEQUENCE [LARGE SCALE GENOMIC DNA]</scope>
</reference>
<dbReference type="Proteomes" id="UP000034368">
    <property type="component" value="Unassembled WGS sequence"/>
</dbReference>
<name>A0A0G1L338_9BACT</name>
<protein>
    <submittedName>
        <fullName evidence="2">Uncharacterized protein</fullName>
    </submittedName>
</protein>
<dbReference type="AlphaFoldDB" id="A0A0G1L338"/>
<sequence length="172" mass="19555">MTLTTHAVTGAVIAKLMAGNPLLGLFLAFCSHFILDAFPHWDYPLKSHNEDKKNPLDSTMSINGHFVKDFLNVSMDGMLGLILSFILVSQLEFNAYILGAALVAQLPDALQFVYWRVRREPLTSLQKFHIWIHTKNKMRNMKWVSISAQALFILLVTASFWANSYPLAQLFR</sequence>
<feature type="transmembrane region" description="Helical" evidence="1">
    <location>
        <begin position="12"/>
        <end position="35"/>
    </location>
</feature>
<comment type="caution">
    <text evidence="2">The sequence shown here is derived from an EMBL/GenBank/DDBJ whole genome shotgun (WGS) entry which is preliminary data.</text>
</comment>